<proteinExistence type="predicted"/>
<dbReference type="InterPro" id="IPR011006">
    <property type="entry name" value="CheY-like_superfamily"/>
</dbReference>
<dbReference type="InterPro" id="IPR036388">
    <property type="entry name" value="WH-like_DNA-bd_sf"/>
</dbReference>
<dbReference type="InterPro" id="IPR005561">
    <property type="entry name" value="ANTAR"/>
</dbReference>
<organism evidence="2">
    <name type="scientific">metagenome</name>
    <dbReference type="NCBI Taxonomy" id="256318"/>
    <lineage>
        <taxon>unclassified sequences</taxon>
        <taxon>metagenomes</taxon>
    </lineage>
</organism>
<dbReference type="SUPFAM" id="SSF52172">
    <property type="entry name" value="CheY-like"/>
    <property type="match status" value="1"/>
</dbReference>
<evidence type="ECO:0000313" key="2">
    <source>
        <dbReference type="EMBL" id="CUR58831.1"/>
    </source>
</evidence>
<dbReference type="AlphaFoldDB" id="A0A2P2CA19"/>
<reference evidence="2" key="1">
    <citation type="submission" date="2015-08" db="EMBL/GenBank/DDBJ databases">
        <authorList>
            <person name="Babu N.S."/>
            <person name="Beckwith C.J."/>
            <person name="Beseler K.G."/>
            <person name="Brison A."/>
            <person name="Carone J.V."/>
            <person name="Caskin T.P."/>
            <person name="Diamond M."/>
            <person name="Durham M.E."/>
            <person name="Foxe J.M."/>
            <person name="Go M."/>
            <person name="Henderson B.A."/>
            <person name="Jones I.B."/>
            <person name="McGettigan J.A."/>
            <person name="Micheletti S.J."/>
            <person name="Nasrallah M.E."/>
            <person name="Ortiz D."/>
            <person name="Piller C.R."/>
            <person name="Privatt S.R."/>
            <person name="Schneider S.L."/>
            <person name="Sharp S."/>
            <person name="Smith T.C."/>
            <person name="Stanton J.D."/>
            <person name="Ullery H.E."/>
            <person name="Wilson R.J."/>
            <person name="Serrano M.G."/>
            <person name="Buck G."/>
            <person name="Lee V."/>
            <person name="Wang Y."/>
            <person name="Carvalho R."/>
            <person name="Voegtly L."/>
            <person name="Shi R."/>
            <person name="Duckworth R."/>
            <person name="Johnson A."/>
            <person name="Loviza R."/>
            <person name="Walstead R."/>
            <person name="Shah Z."/>
            <person name="Kiflezghi M."/>
            <person name="Wade K."/>
            <person name="Ball S.L."/>
            <person name="Bradley K.W."/>
            <person name="Asai D.J."/>
            <person name="Bowman C.A."/>
            <person name="Russell D.A."/>
            <person name="Pope W.H."/>
            <person name="Jacobs-Sera D."/>
            <person name="Hendrix R.W."/>
            <person name="Hatfull G.F."/>
        </authorList>
    </citation>
    <scope>NUCLEOTIDE SEQUENCE</scope>
</reference>
<sequence>MRSQVAVRLFSKKRHIAGLNLYSTERDDVDASTAETARLFATHAAIILGHAQEEDQLNHALLNRKLIGQAVGILMERYRIDADRAFQFLVRASSTSNIKLRDVAEELVTSSTERYRTNGSAPD</sequence>
<dbReference type="GO" id="GO:0003723">
    <property type="term" value="F:RNA binding"/>
    <property type="evidence" value="ECO:0007669"/>
    <property type="project" value="InterPro"/>
</dbReference>
<dbReference type="PROSITE" id="PS50921">
    <property type="entry name" value="ANTAR"/>
    <property type="match status" value="1"/>
</dbReference>
<dbReference type="Pfam" id="PF03861">
    <property type="entry name" value="ANTAR"/>
    <property type="match status" value="1"/>
</dbReference>
<accession>A0A2P2CA19</accession>
<gene>
    <name evidence="2" type="ORF">NOCA1160080</name>
</gene>
<dbReference type="Gene3D" id="1.10.10.10">
    <property type="entry name" value="Winged helix-like DNA-binding domain superfamily/Winged helix DNA-binding domain"/>
    <property type="match status" value="1"/>
</dbReference>
<name>A0A2P2CA19_9ZZZZ</name>
<dbReference type="SMART" id="SM01012">
    <property type="entry name" value="ANTAR"/>
    <property type="match status" value="1"/>
</dbReference>
<protein>
    <recommendedName>
        <fullName evidence="1">ANTAR domain-containing protein</fullName>
    </recommendedName>
</protein>
<feature type="domain" description="ANTAR" evidence="1">
    <location>
        <begin position="47"/>
        <end position="108"/>
    </location>
</feature>
<dbReference type="EMBL" id="CZKB01000008">
    <property type="protein sequence ID" value="CUR58831.1"/>
    <property type="molecule type" value="Genomic_DNA"/>
</dbReference>
<evidence type="ECO:0000259" key="1">
    <source>
        <dbReference type="PROSITE" id="PS50921"/>
    </source>
</evidence>